<evidence type="ECO:0000313" key="3">
    <source>
        <dbReference type="Proteomes" id="UP001519460"/>
    </source>
</evidence>
<gene>
    <name evidence="2" type="ORF">BaRGS_00039572</name>
</gene>
<proteinExistence type="predicted"/>
<evidence type="ECO:0000313" key="2">
    <source>
        <dbReference type="EMBL" id="KAK7454419.1"/>
    </source>
</evidence>
<reference evidence="2 3" key="1">
    <citation type="journal article" date="2023" name="Sci. Data">
        <title>Genome assembly of the Korean intertidal mud-creeper Batillaria attramentaria.</title>
        <authorList>
            <person name="Patra A.K."/>
            <person name="Ho P.T."/>
            <person name="Jun S."/>
            <person name="Lee S.J."/>
            <person name="Kim Y."/>
            <person name="Won Y.J."/>
        </authorList>
    </citation>
    <scope>NUCLEOTIDE SEQUENCE [LARGE SCALE GENOMIC DNA]</scope>
    <source>
        <strain evidence="2">Wonlab-2016</strain>
    </source>
</reference>
<feature type="compositionally biased region" description="Polar residues" evidence="1">
    <location>
        <begin position="93"/>
        <end position="104"/>
    </location>
</feature>
<name>A0ABD0J3N1_9CAEN</name>
<dbReference type="Proteomes" id="UP001519460">
    <property type="component" value="Unassembled WGS sequence"/>
</dbReference>
<keyword evidence="3" id="KW-1185">Reference proteome</keyword>
<dbReference type="EMBL" id="JACVVK020000702">
    <property type="protein sequence ID" value="KAK7454419.1"/>
    <property type="molecule type" value="Genomic_DNA"/>
</dbReference>
<dbReference type="AlphaFoldDB" id="A0ABD0J3N1"/>
<accession>A0ABD0J3N1</accession>
<comment type="caution">
    <text evidence="2">The sequence shown here is derived from an EMBL/GenBank/DDBJ whole genome shotgun (WGS) entry which is preliminary data.</text>
</comment>
<feature type="region of interest" description="Disordered" evidence="1">
    <location>
        <begin position="79"/>
        <end position="104"/>
    </location>
</feature>
<protein>
    <submittedName>
        <fullName evidence="2">Uncharacterized protein</fullName>
    </submittedName>
</protein>
<sequence>MSSPKKLSEVGIRFVSSSLCADLSPRMLERLSYDVAVQQSKAVYRVQVAGHHTAGHTSRRSVGHVMFRFVGIEFSAPAKEKKERKPVLKTKPVPSNSTPETSSRNCFNSVRVFEPTNLPPSCVLRCLRYSIDCLGRAVSRVWQERPCVCSSTALSCLKST</sequence>
<organism evidence="2 3">
    <name type="scientific">Batillaria attramentaria</name>
    <dbReference type="NCBI Taxonomy" id="370345"/>
    <lineage>
        <taxon>Eukaryota</taxon>
        <taxon>Metazoa</taxon>
        <taxon>Spiralia</taxon>
        <taxon>Lophotrochozoa</taxon>
        <taxon>Mollusca</taxon>
        <taxon>Gastropoda</taxon>
        <taxon>Caenogastropoda</taxon>
        <taxon>Sorbeoconcha</taxon>
        <taxon>Cerithioidea</taxon>
        <taxon>Batillariidae</taxon>
        <taxon>Batillaria</taxon>
    </lineage>
</organism>
<evidence type="ECO:0000256" key="1">
    <source>
        <dbReference type="SAM" id="MobiDB-lite"/>
    </source>
</evidence>